<evidence type="ECO:0000313" key="1">
    <source>
        <dbReference type="EMBL" id="GBB88766.1"/>
    </source>
</evidence>
<proteinExistence type="predicted"/>
<reference evidence="1 2" key="1">
    <citation type="submission" date="2017-11" db="EMBL/GenBank/DDBJ databases">
        <title>The genome of Rhizophagus clarus HR1 reveals common genetic basis of auxotrophy among arbuscular mycorrhizal fungi.</title>
        <authorList>
            <person name="Kobayashi Y."/>
        </authorList>
    </citation>
    <scope>NUCLEOTIDE SEQUENCE [LARGE SCALE GENOMIC DNA]</scope>
    <source>
        <strain evidence="1 2">HR1</strain>
    </source>
</reference>
<accession>A0A2Z6R7J3</accession>
<gene>
    <name evidence="1" type="ORF">RclHR1_15360008</name>
</gene>
<comment type="caution">
    <text evidence="1">The sequence shown here is derived from an EMBL/GenBank/DDBJ whole genome shotgun (WGS) entry which is preliminary data.</text>
</comment>
<name>A0A2Z6R7J3_9GLOM</name>
<dbReference type="Proteomes" id="UP000247702">
    <property type="component" value="Unassembled WGS sequence"/>
</dbReference>
<evidence type="ECO:0000313" key="2">
    <source>
        <dbReference type="Proteomes" id="UP000247702"/>
    </source>
</evidence>
<sequence>MSSRKSTRLANKTAKHQPKMVVPVEKPIVIISASSTAPSTSYQLSNQGTSTEGSSITVKKEIMASKAKSTLAEKQAIAKKKLLLPT</sequence>
<dbReference type="AlphaFoldDB" id="A0A2Z6R7J3"/>
<keyword evidence="2" id="KW-1185">Reference proteome</keyword>
<organism evidence="1 2">
    <name type="scientific">Rhizophagus clarus</name>
    <dbReference type="NCBI Taxonomy" id="94130"/>
    <lineage>
        <taxon>Eukaryota</taxon>
        <taxon>Fungi</taxon>
        <taxon>Fungi incertae sedis</taxon>
        <taxon>Mucoromycota</taxon>
        <taxon>Glomeromycotina</taxon>
        <taxon>Glomeromycetes</taxon>
        <taxon>Glomerales</taxon>
        <taxon>Glomeraceae</taxon>
        <taxon>Rhizophagus</taxon>
    </lineage>
</organism>
<dbReference type="EMBL" id="BEXD01000598">
    <property type="protein sequence ID" value="GBB88766.1"/>
    <property type="molecule type" value="Genomic_DNA"/>
</dbReference>
<protein>
    <submittedName>
        <fullName evidence="1">Uncharacterized protein</fullName>
    </submittedName>
</protein>